<name>A0A098SA83_9BACT</name>
<organism evidence="1 2">
    <name type="scientific">Phaeodactylibacter xiamenensis</name>
    <dbReference type="NCBI Taxonomy" id="1524460"/>
    <lineage>
        <taxon>Bacteria</taxon>
        <taxon>Pseudomonadati</taxon>
        <taxon>Bacteroidota</taxon>
        <taxon>Saprospiria</taxon>
        <taxon>Saprospirales</taxon>
        <taxon>Haliscomenobacteraceae</taxon>
        <taxon>Phaeodactylibacter</taxon>
    </lineage>
</organism>
<proteinExistence type="predicted"/>
<dbReference type="EMBL" id="JPOS01000026">
    <property type="protein sequence ID" value="KGE87992.1"/>
    <property type="molecule type" value="Genomic_DNA"/>
</dbReference>
<dbReference type="STRING" id="1524460.IX84_11345"/>
<reference evidence="1 2" key="1">
    <citation type="journal article" date="2014" name="Int. J. Syst. Evol. Microbiol.">
        <title>Phaeodactylibacter xiamenensis gen. nov., sp. nov., a member of the family Saprospiraceae isolated from the marine alga Phaeodactylum tricornutum.</title>
        <authorList>
            <person name="Chen Z.Jr."/>
            <person name="Lei X."/>
            <person name="Lai Q."/>
            <person name="Li Y."/>
            <person name="Zhang B."/>
            <person name="Zhang J."/>
            <person name="Zhang H."/>
            <person name="Yang L."/>
            <person name="Zheng W."/>
            <person name="Tian Y."/>
            <person name="Yu Z."/>
            <person name="Xu H.Jr."/>
            <person name="Zheng T."/>
        </authorList>
    </citation>
    <scope>NUCLEOTIDE SEQUENCE [LARGE SCALE GENOMIC DNA]</scope>
    <source>
        <strain evidence="1 2">KD52</strain>
    </source>
</reference>
<keyword evidence="2" id="KW-1185">Reference proteome</keyword>
<comment type="caution">
    <text evidence="1">The sequence shown here is derived from an EMBL/GenBank/DDBJ whole genome shotgun (WGS) entry which is preliminary data.</text>
</comment>
<evidence type="ECO:0000313" key="1">
    <source>
        <dbReference type="EMBL" id="KGE87992.1"/>
    </source>
</evidence>
<dbReference type="Proteomes" id="UP000029736">
    <property type="component" value="Unassembled WGS sequence"/>
</dbReference>
<gene>
    <name evidence="1" type="ORF">IX84_11345</name>
</gene>
<evidence type="ECO:0000313" key="2">
    <source>
        <dbReference type="Proteomes" id="UP000029736"/>
    </source>
</evidence>
<sequence length="91" mass="10336">MEVLSALEDKLNGEVDLLSLETPLRKLYITVDLTVTKEESAFFTKEEGTVLEVELLLSREGWTDAEGFEEVLRRALRDGLEGLPEEVLSYF</sequence>
<accession>A0A098SA83</accession>
<protein>
    <submittedName>
        <fullName evidence="1">Uncharacterized protein</fullName>
    </submittedName>
</protein>
<dbReference type="AlphaFoldDB" id="A0A098SA83"/>